<dbReference type="PANTHER" id="PTHR32332:SF34">
    <property type="entry name" value="2-NITROPROPANE DIOXYGENASE FAMILY, PUTATIVE-RELATED"/>
    <property type="match status" value="1"/>
</dbReference>
<evidence type="ECO:0000256" key="2">
    <source>
        <dbReference type="ARBA" id="ARBA00022643"/>
    </source>
</evidence>
<dbReference type="InterPro" id="IPR013785">
    <property type="entry name" value="Aldolase_TIM"/>
</dbReference>
<reference evidence="4 5" key="1">
    <citation type="submission" date="2015-01" db="EMBL/GenBank/DDBJ databases">
        <title>The Genome Sequence of Capronia semiimmersa CBS27337.</title>
        <authorList>
            <consortium name="The Broad Institute Genomics Platform"/>
            <person name="Cuomo C."/>
            <person name="de Hoog S."/>
            <person name="Gorbushina A."/>
            <person name="Stielow B."/>
            <person name="Teixiera M."/>
            <person name="Abouelleil A."/>
            <person name="Chapman S.B."/>
            <person name="Priest M."/>
            <person name="Young S.K."/>
            <person name="Wortman J."/>
            <person name="Nusbaum C."/>
            <person name="Birren B."/>
        </authorList>
    </citation>
    <scope>NUCLEOTIDE SEQUENCE [LARGE SCALE GENOMIC DNA]</scope>
    <source>
        <strain evidence="4 5">CBS 27337</strain>
    </source>
</reference>
<sequence>MADILRSYLHWASSPLIVNAPMGGFAGGKLATAVTQAGGLGMIGAIMSSDLEKELAVAQDALRPTQRGDVLPIGVGLLPFVVKLDPVLLILQQYQPAVVWLFAAKELEDYAAWAGRIREVSPRSKIWIQTGTVSAALKIAQLAKPDALILQGADAGGHGFERGASIVSLLPEASDVLRANGLGDIPLLASGGIADARGVAAAFALGASGAVLGTRFLAAREANVPPGYRDLVLAARDGATGTVRSKLFDNVNGPNIWPEAYDGRSLVTESYKDHVRGVDIDQIRERHKKSVTGADAGFGTTNRANVWAGASVGLVNNLENAADIVEEVRSGVTQILRSATARL</sequence>
<gene>
    <name evidence="4" type="ORF">PV04_02123</name>
</gene>
<dbReference type="HOGENOM" id="CLU_038732_9_0_1"/>
<dbReference type="GO" id="GO:0018580">
    <property type="term" value="F:nitronate monooxygenase activity"/>
    <property type="evidence" value="ECO:0007669"/>
    <property type="project" value="InterPro"/>
</dbReference>
<keyword evidence="1" id="KW-0285">Flavoprotein</keyword>
<evidence type="ECO:0000256" key="3">
    <source>
        <dbReference type="ARBA" id="ARBA00023002"/>
    </source>
</evidence>
<dbReference type="SUPFAM" id="SSF51412">
    <property type="entry name" value="Inosine monophosphate dehydrogenase (IMPDH)"/>
    <property type="match status" value="1"/>
</dbReference>
<dbReference type="Proteomes" id="UP000054266">
    <property type="component" value="Unassembled WGS sequence"/>
</dbReference>
<evidence type="ECO:0000256" key="1">
    <source>
        <dbReference type="ARBA" id="ARBA00022630"/>
    </source>
</evidence>
<keyword evidence="3" id="KW-0560">Oxidoreductase</keyword>
<protein>
    <submittedName>
        <fullName evidence="4">Uncharacterized protein</fullName>
    </submittedName>
</protein>
<proteinExistence type="predicted"/>
<evidence type="ECO:0000313" key="4">
    <source>
        <dbReference type="EMBL" id="KIW69791.1"/>
    </source>
</evidence>
<dbReference type="EMBL" id="KN846957">
    <property type="protein sequence ID" value="KIW69791.1"/>
    <property type="molecule type" value="Genomic_DNA"/>
</dbReference>
<organism evidence="4 5">
    <name type="scientific">Phialophora macrospora</name>
    <dbReference type="NCBI Taxonomy" id="1851006"/>
    <lineage>
        <taxon>Eukaryota</taxon>
        <taxon>Fungi</taxon>
        <taxon>Dikarya</taxon>
        <taxon>Ascomycota</taxon>
        <taxon>Pezizomycotina</taxon>
        <taxon>Eurotiomycetes</taxon>
        <taxon>Chaetothyriomycetidae</taxon>
        <taxon>Chaetothyriales</taxon>
        <taxon>Herpotrichiellaceae</taxon>
        <taxon>Phialophora</taxon>
    </lineage>
</organism>
<evidence type="ECO:0000313" key="5">
    <source>
        <dbReference type="Proteomes" id="UP000054266"/>
    </source>
</evidence>
<name>A0A0D2CX98_9EURO</name>
<dbReference type="Pfam" id="PF03060">
    <property type="entry name" value="NMO"/>
    <property type="match status" value="1"/>
</dbReference>
<dbReference type="Gene3D" id="3.20.20.70">
    <property type="entry name" value="Aldolase class I"/>
    <property type="match status" value="1"/>
</dbReference>
<dbReference type="InterPro" id="IPR004136">
    <property type="entry name" value="NMO"/>
</dbReference>
<dbReference type="STRING" id="5601.A0A0D2CX98"/>
<keyword evidence="5" id="KW-1185">Reference proteome</keyword>
<dbReference type="PANTHER" id="PTHR32332">
    <property type="entry name" value="2-NITROPROPANE DIOXYGENASE"/>
    <property type="match status" value="1"/>
</dbReference>
<accession>A0A0D2CX98</accession>
<dbReference type="CDD" id="cd04730">
    <property type="entry name" value="NPD_like"/>
    <property type="match status" value="1"/>
</dbReference>
<dbReference type="AlphaFoldDB" id="A0A0D2CX98"/>
<keyword evidence="2" id="KW-0288">FMN</keyword>